<evidence type="ECO:0000313" key="1">
    <source>
        <dbReference type="EMBL" id="CAC5421248.1"/>
    </source>
</evidence>
<accession>A0A6J8ELA3</accession>
<protein>
    <submittedName>
        <fullName evidence="1">Uncharacterized protein</fullName>
    </submittedName>
</protein>
<dbReference type="AlphaFoldDB" id="A0A6J8ELA3"/>
<organism evidence="1 2">
    <name type="scientific">Mytilus coruscus</name>
    <name type="common">Sea mussel</name>
    <dbReference type="NCBI Taxonomy" id="42192"/>
    <lineage>
        <taxon>Eukaryota</taxon>
        <taxon>Metazoa</taxon>
        <taxon>Spiralia</taxon>
        <taxon>Lophotrochozoa</taxon>
        <taxon>Mollusca</taxon>
        <taxon>Bivalvia</taxon>
        <taxon>Autobranchia</taxon>
        <taxon>Pteriomorphia</taxon>
        <taxon>Mytilida</taxon>
        <taxon>Mytiloidea</taxon>
        <taxon>Mytilidae</taxon>
        <taxon>Mytilinae</taxon>
        <taxon>Mytilus</taxon>
    </lineage>
</organism>
<sequence length="154" mass="17533">MANDACNHYIQESIVCPTHLLQNVFTSSNVDNIDHNPRSISSKDSFHESYSNLPLAVVRFSEPDIPLVEGELSIDMSSFLVALKVEFKWFKDVEQNSQLLRLMLGQTFHGCLSYFIVARWEYKLPPMSALLSLFLEQAKSVTIIHLLSLFVAVR</sequence>
<dbReference type="Proteomes" id="UP000507470">
    <property type="component" value="Unassembled WGS sequence"/>
</dbReference>
<proteinExistence type="predicted"/>
<evidence type="ECO:0000313" key="2">
    <source>
        <dbReference type="Proteomes" id="UP000507470"/>
    </source>
</evidence>
<name>A0A6J8ELA3_MYTCO</name>
<keyword evidence="2" id="KW-1185">Reference proteome</keyword>
<reference evidence="1 2" key="1">
    <citation type="submission" date="2020-06" db="EMBL/GenBank/DDBJ databases">
        <authorList>
            <person name="Li R."/>
            <person name="Bekaert M."/>
        </authorList>
    </citation>
    <scope>NUCLEOTIDE SEQUENCE [LARGE SCALE GENOMIC DNA]</scope>
    <source>
        <strain evidence="2">wild</strain>
    </source>
</reference>
<gene>
    <name evidence="1" type="ORF">MCOR_53388</name>
</gene>
<dbReference type="EMBL" id="CACVKT020009308">
    <property type="protein sequence ID" value="CAC5421248.1"/>
    <property type="molecule type" value="Genomic_DNA"/>
</dbReference>